<dbReference type="Gramene" id="AET7Gv20857100.10">
    <property type="protein sequence ID" value="AET7Gv20857100.10"/>
    <property type="gene ID" value="AET7Gv20857100"/>
</dbReference>
<dbReference type="EnsemblPlants" id="AET7Gv20857100.1">
    <property type="protein sequence ID" value="AET7Gv20857100.1"/>
    <property type="gene ID" value="AET7Gv20857100"/>
</dbReference>
<evidence type="ECO:0000313" key="1">
    <source>
        <dbReference type="EnsemblPlants" id="AET7Gv20857100.1"/>
    </source>
</evidence>
<sequence length="57" mass="6771">MKKKVKQYGQQLQQGEKDHHRVLKDFSKMLDDQVMLRDGSLPIHYFILPDLSLTCRL</sequence>
<name>A0A453S8R2_AEGTS</name>
<dbReference type="Proteomes" id="UP000015105">
    <property type="component" value="Chromosome 7D"/>
</dbReference>
<keyword evidence="2" id="KW-1185">Reference proteome</keyword>
<accession>A0A453S8R2</accession>
<protein>
    <submittedName>
        <fullName evidence="1">Uncharacterized protein</fullName>
    </submittedName>
</protein>
<dbReference type="Gramene" id="AET7Gv20857100.1">
    <property type="protein sequence ID" value="AET7Gv20857100.1"/>
    <property type="gene ID" value="AET7Gv20857100"/>
</dbReference>
<dbReference type="EnsemblPlants" id="AET7Gv20857100.10">
    <property type="protein sequence ID" value="AET7Gv20857100.10"/>
    <property type="gene ID" value="AET7Gv20857100"/>
</dbReference>
<organism evidence="1 2">
    <name type="scientific">Aegilops tauschii subsp. strangulata</name>
    <name type="common">Goatgrass</name>
    <dbReference type="NCBI Taxonomy" id="200361"/>
    <lineage>
        <taxon>Eukaryota</taxon>
        <taxon>Viridiplantae</taxon>
        <taxon>Streptophyta</taxon>
        <taxon>Embryophyta</taxon>
        <taxon>Tracheophyta</taxon>
        <taxon>Spermatophyta</taxon>
        <taxon>Magnoliopsida</taxon>
        <taxon>Liliopsida</taxon>
        <taxon>Poales</taxon>
        <taxon>Poaceae</taxon>
        <taxon>BOP clade</taxon>
        <taxon>Pooideae</taxon>
        <taxon>Triticodae</taxon>
        <taxon>Triticeae</taxon>
        <taxon>Triticinae</taxon>
        <taxon>Aegilops</taxon>
    </lineage>
</organism>
<dbReference type="AlphaFoldDB" id="A0A453S8R2"/>
<evidence type="ECO:0000313" key="2">
    <source>
        <dbReference type="Proteomes" id="UP000015105"/>
    </source>
</evidence>
<proteinExistence type="predicted"/>
<reference evidence="1" key="5">
    <citation type="journal article" date="2021" name="G3 (Bethesda)">
        <title>Aegilops tauschii genome assembly Aet v5.0 features greater sequence contiguity and improved annotation.</title>
        <authorList>
            <person name="Wang L."/>
            <person name="Zhu T."/>
            <person name="Rodriguez J.C."/>
            <person name="Deal K.R."/>
            <person name="Dubcovsky J."/>
            <person name="McGuire P.E."/>
            <person name="Lux T."/>
            <person name="Spannagl M."/>
            <person name="Mayer K.F.X."/>
            <person name="Baldrich P."/>
            <person name="Meyers B.C."/>
            <person name="Huo N."/>
            <person name="Gu Y.Q."/>
            <person name="Zhou H."/>
            <person name="Devos K.M."/>
            <person name="Bennetzen J.L."/>
            <person name="Unver T."/>
            <person name="Budak H."/>
            <person name="Gulick P.J."/>
            <person name="Galiba G."/>
            <person name="Kalapos B."/>
            <person name="Nelson D.R."/>
            <person name="Li P."/>
            <person name="You F.M."/>
            <person name="Luo M.C."/>
            <person name="Dvorak J."/>
        </authorList>
    </citation>
    <scope>NUCLEOTIDE SEQUENCE [LARGE SCALE GENOMIC DNA]</scope>
    <source>
        <strain evidence="1">cv. AL8/78</strain>
    </source>
</reference>
<reference evidence="2" key="1">
    <citation type="journal article" date="2014" name="Science">
        <title>Ancient hybridizations among the ancestral genomes of bread wheat.</title>
        <authorList>
            <consortium name="International Wheat Genome Sequencing Consortium,"/>
            <person name="Marcussen T."/>
            <person name="Sandve S.R."/>
            <person name="Heier L."/>
            <person name="Spannagl M."/>
            <person name="Pfeifer M."/>
            <person name="Jakobsen K.S."/>
            <person name="Wulff B.B."/>
            <person name="Steuernagel B."/>
            <person name="Mayer K.F."/>
            <person name="Olsen O.A."/>
        </authorList>
    </citation>
    <scope>NUCLEOTIDE SEQUENCE [LARGE SCALE GENOMIC DNA]</scope>
    <source>
        <strain evidence="2">cv. AL8/78</strain>
    </source>
</reference>
<reference evidence="1" key="4">
    <citation type="submission" date="2019-03" db="UniProtKB">
        <authorList>
            <consortium name="EnsemblPlants"/>
        </authorList>
    </citation>
    <scope>IDENTIFICATION</scope>
</reference>
<reference evidence="2" key="2">
    <citation type="journal article" date="2017" name="Nat. Plants">
        <title>The Aegilops tauschii genome reveals multiple impacts of transposons.</title>
        <authorList>
            <person name="Zhao G."/>
            <person name="Zou C."/>
            <person name="Li K."/>
            <person name="Wang K."/>
            <person name="Li T."/>
            <person name="Gao L."/>
            <person name="Zhang X."/>
            <person name="Wang H."/>
            <person name="Yang Z."/>
            <person name="Liu X."/>
            <person name="Jiang W."/>
            <person name="Mao L."/>
            <person name="Kong X."/>
            <person name="Jiao Y."/>
            <person name="Jia J."/>
        </authorList>
    </citation>
    <scope>NUCLEOTIDE SEQUENCE [LARGE SCALE GENOMIC DNA]</scope>
    <source>
        <strain evidence="2">cv. AL8/78</strain>
    </source>
</reference>
<reference evidence="1" key="3">
    <citation type="journal article" date="2017" name="Nature">
        <title>Genome sequence of the progenitor of the wheat D genome Aegilops tauschii.</title>
        <authorList>
            <person name="Luo M.C."/>
            <person name="Gu Y.Q."/>
            <person name="Puiu D."/>
            <person name="Wang H."/>
            <person name="Twardziok S.O."/>
            <person name="Deal K.R."/>
            <person name="Huo N."/>
            <person name="Zhu T."/>
            <person name="Wang L."/>
            <person name="Wang Y."/>
            <person name="McGuire P.E."/>
            <person name="Liu S."/>
            <person name="Long H."/>
            <person name="Ramasamy R.K."/>
            <person name="Rodriguez J.C."/>
            <person name="Van S.L."/>
            <person name="Yuan L."/>
            <person name="Wang Z."/>
            <person name="Xia Z."/>
            <person name="Xiao L."/>
            <person name="Anderson O.D."/>
            <person name="Ouyang S."/>
            <person name="Liang Y."/>
            <person name="Zimin A.V."/>
            <person name="Pertea G."/>
            <person name="Qi P."/>
            <person name="Bennetzen J.L."/>
            <person name="Dai X."/>
            <person name="Dawson M.W."/>
            <person name="Muller H.G."/>
            <person name="Kugler K."/>
            <person name="Rivarola-Duarte L."/>
            <person name="Spannagl M."/>
            <person name="Mayer K.F.X."/>
            <person name="Lu F.H."/>
            <person name="Bevan M.W."/>
            <person name="Leroy P."/>
            <person name="Li P."/>
            <person name="You F.M."/>
            <person name="Sun Q."/>
            <person name="Liu Z."/>
            <person name="Lyons E."/>
            <person name="Wicker T."/>
            <person name="Salzberg S.L."/>
            <person name="Devos K.M."/>
            <person name="Dvorak J."/>
        </authorList>
    </citation>
    <scope>NUCLEOTIDE SEQUENCE [LARGE SCALE GENOMIC DNA]</scope>
    <source>
        <strain evidence="1">cv. AL8/78</strain>
    </source>
</reference>